<dbReference type="GO" id="GO:0016491">
    <property type="term" value="F:oxidoreductase activity"/>
    <property type="evidence" value="ECO:0007669"/>
    <property type="project" value="UniProtKB-KW"/>
</dbReference>
<dbReference type="PANTHER" id="PTHR42973:SF39">
    <property type="entry name" value="FAD-BINDING PCMH-TYPE DOMAIN-CONTAINING PROTEIN"/>
    <property type="match status" value="1"/>
</dbReference>
<evidence type="ECO:0000256" key="5">
    <source>
        <dbReference type="ARBA" id="ARBA00023002"/>
    </source>
</evidence>
<dbReference type="AlphaFoldDB" id="A0A841EI46"/>
<keyword evidence="5" id="KW-0560">Oxidoreductase</keyword>
<dbReference type="PROSITE" id="PS51387">
    <property type="entry name" value="FAD_PCMH"/>
    <property type="match status" value="1"/>
</dbReference>
<keyword evidence="3" id="KW-0285">Flavoprotein</keyword>
<comment type="caution">
    <text evidence="7">The sequence shown here is derived from an EMBL/GenBank/DDBJ whole genome shotgun (WGS) entry which is preliminary data.</text>
</comment>
<dbReference type="SUPFAM" id="SSF56176">
    <property type="entry name" value="FAD-binding/transporter-associated domain-like"/>
    <property type="match status" value="1"/>
</dbReference>
<dbReference type="InterPro" id="IPR016169">
    <property type="entry name" value="FAD-bd_PCMH_sub2"/>
</dbReference>
<dbReference type="InterPro" id="IPR050416">
    <property type="entry name" value="FAD-linked_Oxidoreductase"/>
</dbReference>
<dbReference type="PANTHER" id="PTHR42973">
    <property type="entry name" value="BINDING OXIDOREDUCTASE, PUTATIVE (AFU_ORTHOLOGUE AFUA_1G17690)-RELATED"/>
    <property type="match status" value="1"/>
</dbReference>
<dbReference type="RefSeq" id="WP_246463753.1">
    <property type="nucleotide sequence ID" value="NZ_BAABKT010000045.1"/>
</dbReference>
<dbReference type="Gene3D" id="3.30.465.10">
    <property type="match status" value="1"/>
</dbReference>
<dbReference type="InterPro" id="IPR036318">
    <property type="entry name" value="FAD-bd_PCMH-like_sf"/>
</dbReference>
<dbReference type="InterPro" id="IPR006094">
    <property type="entry name" value="Oxid_FAD_bind_N"/>
</dbReference>
<evidence type="ECO:0000313" key="8">
    <source>
        <dbReference type="Proteomes" id="UP000578077"/>
    </source>
</evidence>
<protein>
    <recommendedName>
        <fullName evidence="6">FAD-binding PCMH-type domain-containing protein</fullName>
    </recommendedName>
</protein>
<dbReference type="PROSITE" id="PS00862">
    <property type="entry name" value="OX2_COVAL_FAD"/>
    <property type="match status" value="1"/>
</dbReference>
<evidence type="ECO:0000256" key="2">
    <source>
        <dbReference type="ARBA" id="ARBA00005466"/>
    </source>
</evidence>
<dbReference type="InterPro" id="IPR006093">
    <property type="entry name" value="Oxy_OxRdtase_FAD_BS"/>
</dbReference>
<accession>A0A841EI46</accession>
<dbReference type="Pfam" id="PF01565">
    <property type="entry name" value="FAD_binding_4"/>
    <property type="match status" value="1"/>
</dbReference>
<keyword evidence="8" id="KW-1185">Reference proteome</keyword>
<dbReference type="InterPro" id="IPR016167">
    <property type="entry name" value="FAD-bd_PCMH_sub1"/>
</dbReference>
<dbReference type="Gene3D" id="3.30.43.10">
    <property type="entry name" value="Uridine Diphospho-n-acetylenolpyruvylglucosamine Reductase, domain 2"/>
    <property type="match status" value="1"/>
</dbReference>
<dbReference type="GO" id="GO:0071949">
    <property type="term" value="F:FAD binding"/>
    <property type="evidence" value="ECO:0007669"/>
    <property type="project" value="InterPro"/>
</dbReference>
<name>A0A841EI46_9ACTN</name>
<sequence>MGSGQQSPTSASATLGEVRGPVLYPSHDAYEQERIAFQTAFPHEPALIVGAEDADDVCAAVAHAAATGLSVAVQATGHGVTLPQQGGVLVSTHRMAGVHIDPERQEARIAAGVRWYQVIAAAAPYGLAPLSGSSPDVGAVGYILGGGLGLLGREFGFAADHVRSLDVVTSDARLRTVTATSEPELFWAFRGGKDHLGIVTAMTIRLFPVDRVYGGGLFFDVAQAREVLAEFRGLTTRAPETLNASLGMLRCPPLPQVPGALRNRHVLHLRFASTSTSEAAAELIAPFRRIEPVVLGEIRDMPYSESGTIYNDPRAPHAYQGSNVLLADFPPEAAEITRRVCGPAAPVPVVLDIRHLGGALSRPPAQPNAVGHRDAQYIVRILSPLGNVEVNDVRRVHHRIMNGLAEWAVGRSANFVYGAVGDGQFEAFHEKPTLMRLRALKEKWDPQDVFGCIPLA</sequence>
<dbReference type="InterPro" id="IPR016166">
    <property type="entry name" value="FAD-bd_PCMH"/>
</dbReference>
<dbReference type="Proteomes" id="UP000578077">
    <property type="component" value="Unassembled WGS sequence"/>
</dbReference>
<evidence type="ECO:0000256" key="3">
    <source>
        <dbReference type="ARBA" id="ARBA00022630"/>
    </source>
</evidence>
<dbReference type="Gene3D" id="3.40.462.20">
    <property type="match status" value="1"/>
</dbReference>
<comment type="cofactor">
    <cofactor evidence="1">
        <name>FAD</name>
        <dbReference type="ChEBI" id="CHEBI:57692"/>
    </cofactor>
</comment>
<feature type="domain" description="FAD-binding PCMH-type" evidence="6">
    <location>
        <begin position="41"/>
        <end position="209"/>
    </location>
</feature>
<evidence type="ECO:0000259" key="6">
    <source>
        <dbReference type="PROSITE" id="PS51387"/>
    </source>
</evidence>
<reference evidence="7 8" key="1">
    <citation type="submission" date="2020-08" db="EMBL/GenBank/DDBJ databases">
        <title>Sequencing the genomes of 1000 actinobacteria strains.</title>
        <authorList>
            <person name="Klenk H.-P."/>
        </authorList>
    </citation>
    <scope>NUCLEOTIDE SEQUENCE [LARGE SCALE GENOMIC DNA]</scope>
    <source>
        <strain evidence="7 8">DSM 44593</strain>
    </source>
</reference>
<gene>
    <name evidence="7" type="ORF">HNR25_003791</name>
</gene>
<keyword evidence="4" id="KW-0274">FAD</keyword>
<proteinExistence type="inferred from homology"/>
<evidence type="ECO:0000313" key="7">
    <source>
        <dbReference type="EMBL" id="MBB6000040.1"/>
    </source>
</evidence>
<evidence type="ECO:0000256" key="4">
    <source>
        <dbReference type="ARBA" id="ARBA00022827"/>
    </source>
</evidence>
<evidence type="ECO:0000256" key="1">
    <source>
        <dbReference type="ARBA" id="ARBA00001974"/>
    </source>
</evidence>
<comment type="similarity">
    <text evidence="2">Belongs to the oxygen-dependent FAD-linked oxidoreductase family.</text>
</comment>
<organism evidence="7 8">
    <name type="scientific">Streptomonospora salina</name>
    <dbReference type="NCBI Taxonomy" id="104205"/>
    <lineage>
        <taxon>Bacteria</taxon>
        <taxon>Bacillati</taxon>
        <taxon>Actinomycetota</taxon>
        <taxon>Actinomycetes</taxon>
        <taxon>Streptosporangiales</taxon>
        <taxon>Nocardiopsidaceae</taxon>
        <taxon>Streptomonospora</taxon>
    </lineage>
</organism>
<dbReference type="EMBL" id="JACHLY010000001">
    <property type="protein sequence ID" value="MBB6000040.1"/>
    <property type="molecule type" value="Genomic_DNA"/>
</dbReference>